<dbReference type="CDD" id="cd00429">
    <property type="entry name" value="RPE"/>
    <property type="match status" value="1"/>
</dbReference>
<evidence type="ECO:0000256" key="5">
    <source>
        <dbReference type="ARBA" id="ARBA00022723"/>
    </source>
</evidence>
<dbReference type="SUPFAM" id="SSF51366">
    <property type="entry name" value="Ribulose-phoshate binding barrel"/>
    <property type="match status" value="1"/>
</dbReference>
<keyword evidence="8" id="KW-0464">Manganese</keyword>
<dbReference type="Pfam" id="PF00834">
    <property type="entry name" value="Ribul_P_3_epim"/>
    <property type="match status" value="1"/>
</dbReference>
<proteinExistence type="predicted"/>
<dbReference type="GO" id="GO:0006091">
    <property type="term" value="P:generation of precursor metabolites and energy"/>
    <property type="evidence" value="ECO:0007669"/>
    <property type="project" value="UniProtKB-ARBA"/>
</dbReference>
<evidence type="ECO:0000313" key="12">
    <source>
        <dbReference type="Proteomes" id="UP000291072"/>
    </source>
</evidence>
<dbReference type="PANTHER" id="PTHR11749">
    <property type="entry name" value="RIBULOSE-5-PHOSPHATE-3-EPIMERASE"/>
    <property type="match status" value="1"/>
</dbReference>
<organism evidence="11 12">
    <name type="scientific">Mycoplasma todarodis</name>
    <dbReference type="NCBI Taxonomy" id="1937191"/>
    <lineage>
        <taxon>Bacteria</taxon>
        <taxon>Bacillati</taxon>
        <taxon>Mycoplasmatota</taxon>
        <taxon>Mollicutes</taxon>
        <taxon>Mycoplasmataceae</taxon>
        <taxon>Mycoplasma</taxon>
    </lineage>
</organism>
<evidence type="ECO:0000313" key="11">
    <source>
        <dbReference type="EMBL" id="TCG10504.1"/>
    </source>
</evidence>
<keyword evidence="9" id="KW-0413">Isomerase</keyword>
<name>A0A4R0XJA6_9MOLU</name>
<evidence type="ECO:0000256" key="8">
    <source>
        <dbReference type="ARBA" id="ARBA00023211"/>
    </source>
</evidence>
<dbReference type="RefSeq" id="WP_131613749.1">
    <property type="nucleotide sequence ID" value="NZ_PSZP01000040.1"/>
</dbReference>
<protein>
    <submittedName>
        <fullName evidence="11">Ribulose-phosphate 3-epimerase</fullName>
    </submittedName>
</protein>
<keyword evidence="7" id="KW-0408">Iron</keyword>
<evidence type="ECO:0000256" key="2">
    <source>
        <dbReference type="ARBA" id="ARBA00001947"/>
    </source>
</evidence>
<evidence type="ECO:0000256" key="6">
    <source>
        <dbReference type="ARBA" id="ARBA00022833"/>
    </source>
</evidence>
<evidence type="ECO:0000256" key="10">
    <source>
        <dbReference type="ARBA" id="ARBA00023277"/>
    </source>
</evidence>
<dbReference type="PROSITE" id="PS01086">
    <property type="entry name" value="RIBUL_P_3_EPIMER_2"/>
    <property type="match status" value="1"/>
</dbReference>
<evidence type="ECO:0000256" key="7">
    <source>
        <dbReference type="ARBA" id="ARBA00023004"/>
    </source>
</evidence>
<dbReference type="InterPro" id="IPR000056">
    <property type="entry name" value="Ribul_P_3_epim-like"/>
</dbReference>
<comment type="cofactor">
    <cofactor evidence="2">
        <name>Zn(2+)</name>
        <dbReference type="ChEBI" id="CHEBI:29105"/>
    </cofactor>
</comment>
<dbReference type="GO" id="GO:0005975">
    <property type="term" value="P:carbohydrate metabolic process"/>
    <property type="evidence" value="ECO:0007669"/>
    <property type="project" value="InterPro"/>
</dbReference>
<keyword evidence="12" id="KW-1185">Reference proteome</keyword>
<evidence type="ECO:0000256" key="1">
    <source>
        <dbReference type="ARBA" id="ARBA00001936"/>
    </source>
</evidence>
<dbReference type="AlphaFoldDB" id="A0A4R0XJA6"/>
<dbReference type="GO" id="GO:0046496">
    <property type="term" value="P:nicotinamide nucleotide metabolic process"/>
    <property type="evidence" value="ECO:0007669"/>
    <property type="project" value="UniProtKB-ARBA"/>
</dbReference>
<gene>
    <name evidence="11" type="ORF">C4B25_03945</name>
</gene>
<evidence type="ECO:0000256" key="9">
    <source>
        <dbReference type="ARBA" id="ARBA00023235"/>
    </source>
</evidence>
<keyword evidence="10" id="KW-0119">Carbohydrate metabolism</keyword>
<comment type="subunit">
    <text evidence="4">Homodimer.</text>
</comment>
<dbReference type="GO" id="GO:0016857">
    <property type="term" value="F:racemase and epimerase activity, acting on carbohydrates and derivatives"/>
    <property type="evidence" value="ECO:0007669"/>
    <property type="project" value="InterPro"/>
</dbReference>
<dbReference type="GO" id="GO:1901135">
    <property type="term" value="P:carbohydrate derivative metabolic process"/>
    <property type="evidence" value="ECO:0007669"/>
    <property type="project" value="UniProtKB-ARBA"/>
</dbReference>
<dbReference type="GO" id="GO:0006163">
    <property type="term" value="P:purine nucleotide metabolic process"/>
    <property type="evidence" value="ECO:0007669"/>
    <property type="project" value="UniProtKB-ARBA"/>
</dbReference>
<evidence type="ECO:0000256" key="3">
    <source>
        <dbReference type="ARBA" id="ARBA00001954"/>
    </source>
</evidence>
<dbReference type="InterPro" id="IPR013785">
    <property type="entry name" value="Aldolase_TIM"/>
</dbReference>
<dbReference type="Gene3D" id="3.20.20.70">
    <property type="entry name" value="Aldolase class I"/>
    <property type="match status" value="1"/>
</dbReference>
<dbReference type="OrthoDB" id="1645589at2"/>
<keyword evidence="5" id="KW-0479">Metal-binding</keyword>
<reference evidence="11 12" key="1">
    <citation type="submission" date="2018-02" db="EMBL/GenBank/DDBJ databases">
        <title>Mycoplasma marinum and Mycoplasma todarodis sp. nov., moderately halophilic and psychrotolerant mycoplasmas isolated from cephalopods.</title>
        <authorList>
            <person name="Viver T."/>
        </authorList>
    </citation>
    <scope>NUCLEOTIDE SEQUENCE [LARGE SCALE GENOMIC DNA]</scope>
    <source>
        <strain evidence="11 12">5H</strain>
    </source>
</reference>
<dbReference type="InterPro" id="IPR011060">
    <property type="entry name" value="RibuloseP-bd_barrel"/>
</dbReference>
<sequence length="216" mass="24031">MRKIAASLLNVENNEKANTTNTLIENGLTWVHYDIMDGIFVPATALTLEDVTKNVDLTEKHFVDIHLMVSTAENYIEKFKDVADLITFHHESESYEVGLEIVKNNQNRGFKQGIALNPKTNIEQIYDYIPFVDVVLVMSVQPGAGGQKFNENALNKISKLRKYIDERGLDVIIEVDGGINNITGPQAFDAGADVLVSGSYLCSEPTEERLNSIKGK</sequence>
<accession>A0A4R0XJA6</accession>
<dbReference type="Proteomes" id="UP000291072">
    <property type="component" value="Unassembled WGS sequence"/>
</dbReference>
<comment type="cofactor">
    <cofactor evidence="3">
        <name>Fe(2+)</name>
        <dbReference type="ChEBI" id="CHEBI:29033"/>
    </cofactor>
</comment>
<keyword evidence="6" id="KW-0862">Zinc</keyword>
<dbReference type="GO" id="GO:0046872">
    <property type="term" value="F:metal ion binding"/>
    <property type="evidence" value="ECO:0007669"/>
    <property type="project" value="UniProtKB-KW"/>
</dbReference>
<comment type="cofactor">
    <cofactor evidence="1">
        <name>Mn(2+)</name>
        <dbReference type="ChEBI" id="CHEBI:29035"/>
    </cofactor>
</comment>
<comment type="caution">
    <text evidence="11">The sequence shown here is derived from an EMBL/GenBank/DDBJ whole genome shotgun (WGS) entry which is preliminary data.</text>
</comment>
<evidence type="ECO:0000256" key="4">
    <source>
        <dbReference type="ARBA" id="ARBA00011738"/>
    </source>
</evidence>
<dbReference type="NCBIfam" id="NF004076">
    <property type="entry name" value="PRK05581.1-4"/>
    <property type="match status" value="1"/>
</dbReference>
<dbReference type="FunFam" id="3.20.20.70:FF:000191">
    <property type="entry name" value="ribulose-phosphate 3-epimerase isoform X2"/>
    <property type="match status" value="1"/>
</dbReference>
<dbReference type="EMBL" id="PSZP01000040">
    <property type="protein sequence ID" value="TCG10504.1"/>
    <property type="molecule type" value="Genomic_DNA"/>
</dbReference>